<comment type="caution">
    <text evidence="12">The sequence shown here is derived from an EMBL/GenBank/DDBJ whole genome shotgun (WGS) entry which is preliminary data.</text>
</comment>
<dbReference type="AlphaFoldDB" id="A0A117I1S8"/>
<keyword evidence="8 11" id="KW-0521">NADP</keyword>
<dbReference type="Proteomes" id="UP000069697">
    <property type="component" value="Unassembled WGS sequence"/>
</dbReference>
<evidence type="ECO:0000313" key="13">
    <source>
        <dbReference type="Proteomes" id="UP000069697"/>
    </source>
</evidence>
<feature type="binding site" evidence="11">
    <location>
        <begin position="312"/>
        <end position="316"/>
    </location>
    <ligand>
        <name>FMN</name>
        <dbReference type="ChEBI" id="CHEBI:58210"/>
    </ligand>
</feature>
<dbReference type="EMBL" id="BCNV01000001">
    <property type="protein sequence ID" value="GAS82684.1"/>
    <property type="molecule type" value="Genomic_DNA"/>
</dbReference>
<keyword evidence="5 11" id="KW-0285">Flavoprotein</keyword>
<comment type="similarity">
    <text evidence="2 11">Belongs to the chorismate synthase family.</text>
</comment>
<dbReference type="InterPro" id="IPR035904">
    <property type="entry name" value="Chorismate_synth_AroC_sf"/>
</dbReference>
<dbReference type="Pfam" id="PF01264">
    <property type="entry name" value="Chorismate_synt"/>
    <property type="match status" value="1"/>
</dbReference>
<evidence type="ECO:0000256" key="5">
    <source>
        <dbReference type="ARBA" id="ARBA00022630"/>
    </source>
</evidence>
<evidence type="ECO:0000256" key="3">
    <source>
        <dbReference type="ARBA" id="ARBA00013036"/>
    </source>
</evidence>
<reference evidence="12 13" key="1">
    <citation type="journal article" date="2016" name="Genome Announc.">
        <title>Draft Genome Sequence of Paenibacillus amylolyticus Heshi-A3, Isolated from Fermented Rice Bran in a Japanese Fermented Seafood Dish.</title>
        <authorList>
            <person name="Akuzawa S."/>
            <person name="Nagaoka J."/>
            <person name="Kanekatsu M."/>
            <person name="Kubota E."/>
            <person name="Ohtake R."/>
            <person name="Suzuki T."/>
            <person name="Kanesaki Y."/>
        </authorList>
    </citation>
    <scope>NUCLEOTIDE SEQUENCE [LARGE SCALE GENOMIC DNA]</scope>
    <source>
        <strain evidence="12 13">Heshi-A3</strain>
    </source>
</reference>
<dbReference type="UniPathway" id="UPA00053">
    <property type="reaction ID" value="UER00090"/>
</dbReference>
<comment type="pathway">
    <text evidence="1 11">Metabolic intermediate biosynthesis; chorismate biosynthesis; chorismate from D-erythrose 4-phosphate and phosphoenolpyruvate: step 7/7.</text>
</comment>
<dbReference type="RefSeq" id="WP_062835188.1">
    <property type="nucleotide sequence ID" value="NZ_BCNV01000001.1"/>
</dbReference>
<dbReference type="GO" id="GO:0009423">
    <property type="term" value="P:chorismate biosynthetic process"/>
    <property type="evidence" value="ECO:0007669"/>
    <property type="project" value="UniProtKB-UniRule"/>
</dbReference>
<evidence type="ECO:0000256" key="7">
    <source>
        <dbReference type="ARBA" id="ARBA00022827"/>
    </source>
</evidence>
<feature type="binding site" evidence="11">
    <location>
        <position position="41"/>
    </location>
    <ligand>
        <name>NADP(+)</name>
        <dbReference type="ChEBI" id="CHEBI:58349"/>
    </ligand>
</feature>
<dbReference type="GO" id="GO:0005829">
    <property type="term" value="C:cytosol"/>
    <property type="evidence" value="ECO:0007669"/>
    <property type="project" value="TreeGrafter"/>
</dbReference>
<dbReference type="EC" id="4.2.3.5" evidence="3 11"/>
<feature type="binding site" evidence="11">
    <location>
        <position position="338"/>
    </location>
    <ligand>
        <name>FMN</name>
        <dbReference type="ChEBI" id="CHEBI:58210"/>
    </ligand>
</feature>
<dbReference type="PANTHER" id="PTHR21085">
    <property type="entry name" value="CHORISMATE SYNTHASE"/>
    <property type="match status" value="1"/>
</dbReference>
<comment type="function">
    <text evidence="11">Catalyzes the anti-1,4-elimination of the C-3 phosphate and the C-6 proR hydrogen from 5-enolpyruvylshikimate-3-phosphate (EPSP) to yield chorismate, which is the branch point compound that serves as the starting substrate for the three terminal pathways of aromatic amino acid biosynthesis. This reaction introduces a second double bond into the aromatic ring system.</text>
</comment>
<comment type="subunit">
    <text evidence="11">Homotetramer.</text>
</comment>
<evidence type="ECO:0000256" key="8">
    <source>
        <dbReference type="ARBA" id="ARBA00022857"/>
    </source>
</evidence>
<dbReference type="InterPro" id="IPR020541">
    <property type="entry name" value="Chorismate_synthase_CS"/>
</dbReference>
<dbReference type="GO" id="GO:0009073">
    <property type="term" value="P:aromatic amino acid family biosynthetic process"/>
    <property type="evidence" value="ECO:0007669"/>
    <property type="project" value="UniProtKB-KW"/>
</dbReference>
<feature type="binding site" evidence="11">
    <location>
        <position position="47"/>
    </location>
    <ligand>
        <name>NADP(+)</name>
        <dbReference type="ChEBI" id="CHEBI:58349"/>
    </ligand>
</feature>
<feature type="binding site" evidence="11">
    <location>
        <begin position="132"/>
        <end position="134"/>
    </location>
    <ligand>
        <name>FMN</name>
        <dbReference type="ChEBI" id="CHEBI:58210"/>
    </ligand>
</feature>
<feature type="binding site" evidence="11">
    <location>
        <begin position="252"/>
        <end position="253"/>
    </location>
    <ligand>
        <name>FMN</name>
        <dbReference type="ChEBI" id="CHEBI:58210"/>
    </ligand>
</feature>
<accession>A0A117I1S8</accession>
<evidence type="ECO:0000256" key="1">
    <source>
        <dbReference type="ARBA" id="ARBA00005044"/>
    </source>
</evidence>
<dbReference type="GO" id="GO:0008652">
    <property type="term" value="P:amino acid biosynthetic process"/>
    <property type="evidence" value="ECO:0007669"/>
    <property type="project" value="UniProtKB-KW"/>
</dbReference>
<evidence type="ECO:0000256" key="9">
    <source>
        <dbReference type="ARBA" id="ARBA00023141"/>
    </source>
</evidence>
<evidence type="ECO:0000256" key="10">
    <source>
        <dbReference type="ARBA" id="ARBA00023239"/>
    </source>
</evidence>
<keyword evidence="4 11" id="KW-0028">Amino-acid biosynthesis</keyword>
<protein>
    <recommendedName>
        <fullName evidence="3 11">Chorismate synthase</fullName>
        <shortName evidence="11">CS</shortName>
        <ecNumber evidence="3 11">4.2.3.5</ecNumber>
    </recommendedName>
    <alternativeName>
        <fullName evidence="11">5-enolpyruvylshikimate-3-phosphate phospholyase</fullName>
    </alternativeName>
</protein>
<dbReference type="GO" id="GO:0004107">
    <property type="term" value="F:chorismate synthase activity"/>
    <property type="evidence" value="ECO:0007669"/>
    <property type="project" value="UniProtKB-UniRule"/>
</dbReference>
<evidence type="ECO:0000256" key="2">
    <source>
        <dbReference type="ARBA" id="ARBA00008014"/>
    </source>
</evidence>
<dbReference type="FunFam" id="3.60.150.10:FF:000002">
    <property type="entry name" value="Chorismate synthase"/>
    <property type="match status" value="1"/>
</dbReference>
<dbReference type="NCBIfam" id="TIGR00033">
    <property type="entry name" value="aroC"/>
    <property type="match status" value="1"/>
</dbReference>
<dbReference type="PROSITE" id="PS00788">
    <property type="entry name" value="CHORISMATE_SYNTHASE_2"/>
    <property type="match status" value="1"/>
</dbReference>
<organism evidence="12 13">
    <name type="scientific">Paenibacillus amylolyticus</name>
    <dbReference type="NCBI Taxonomy" id="1451"/>
    <lineage>
        <taxon>Bacteria</taxon>
        <taxon>Bacillati</taxon>
        <taxon>Bacillota</taxon>
        <taxon>Bacilli</taxon>
        <taxon>Bacillales</taxon>
        <taxon>Paenibacillaceae</taxon>
        <taxon>Paenibacillus</taxon>
    </lineage>
</organism>
<proteinExistence type="inferred from homology"/>
<gene>
    <name evidence="11" type="primary">aroC</name>
    <name evidence="12" type="ORF">PAHA3_2758</name>
</gene>
<dbReference type="HAMAP" id="MF_00300">
    <property type="entry name" value="Chorismate_synth"/>
    <property type="match status" value="1"/>
</dbReference>
<evidence type="ECO:0000313" key="12">
    <source>
        <dbReference type="EMBL" id="GAS82684.1"/>
    </source>
</evidence>
<dbReference type="InterPro" id="IPR000453">
    <property type="entry name" value="Chorismate_synth"/>
</dbReference>
<dbReference type="NCBIfam" id="NF003793">
    <property type="entry name" value="PRK05382.1"/>
    <property type="match status" value="1"/>
</dbReference>
<feature type="binding site" evidence="11">
    <location>
        <position position="297"/>
    </location>
    <ligand>
        <name>FMN</name>
        <dbReference type="ChEBI" id="CHEBI:58210"/>
    </ligand>
</feature>
<name>A0A117I1S8_PAEAM</name>
<dbReference type="CDD" id="cd07304">
    <property type="entry name" value="Chorismate_synthase"/>
    <property type="match status" value="1"/>
</dbReference>
<comment type="catalytic activity">
    <reaction evidence="11">
        <text>5-O-(1-carboxyvinyl)-3-phosphoshikimate = chorismate + phosphate</text>
        <dbReference type="Rhea" id="RHEA:21020"/>
        <dbReference type="ChEBI" id="CHEBI:29748"/>
        <dbReference type="ChEBI" id="CHEBI:43474"/>
        <dbReference type="ChEBI" id="CHEBI:57701"/>
        <dbReference type="EC" id="4.2.3.5"/>
    </reaction>
</comment>
<dbReference type="PIRSF" id="PIRSF001456">
    <property type="entry name" value="Chorismate_synth"/>
    <property type="match status" value="1"/>
</dbReference>
<dbReference type="GO" id="GO:0010181">
    <property type="term" value="F:FMN binding"/>
    <property type="evidence" value="ECO:0007669"/>
    <property type="project" value="TreeGrafter"/>
</dbReference>
<keyword evidence="7 11" id="KW-0274">FAD</keyword>
<evidence type="ECO:0000256" key="11">
    <source>
        <dbReference type="HAMAP-Rule" id="MF_00300"/>
    </source>
</evidence>
<keyword evidence="6 11" id="KW-0288">FMN</keyword>
<reference evidence="13" key="2">
    <citation type="submission" date="2016-01" db="EMBL/GenBank/DDBJ databases">
        <title>Draft Genome Sequence of Paenibacillus amylolyticus Heshi-A3 that Was Isolated from Fermented Rice Bran with Aging Salted Mackerel, Which Was Named Heshiko as Traditional Fermented Seafood in Japan.</title>
        <authorList>
            <person name="Akuzawa S."/>
            <person name="Nakagawa J."/>
            <person name="Kanekatsu T."/>
            <person name="Kubota E."/>
            <person name="Ohtake R."/>
            <person name="Suzuki T."/>
            <person name="Kanesaki Y."/>
        </authorList>
    </citation>
    <scope>NUCLEOTIDE SEQUENCE [LARGE SCALE GENOMIC DNA]</scope>
    <source>
        <strain evidence="13">Heshi-A3</strain>
    </source>
</reference>
<dbReference type="Gene3D" id="3.60.150.10">
    <property type="entry name" value="Chorismate synthase AroC"/>
    <property type="match status" value="1"/>
</dbReference>
<dbReference type="SUPFAM" id="SSF103263">
    <property type="entry name" value="Chorismate synthase, AroC"/>
    <property type="match status" value="1"/>
</dbReference>
<keyword evidence="10 11" id="KW-0456">Lyase</keyword>
<dbReference type="PANTHER" id="PTHR21085:SF0">
    <property type="entry name" value="CHORISMATE SYNTHASE"/>
    <property type="match status" value="1"/>
</dbReference>
<evidence type="ECO:0000256" key="4">
    <source>
        <dbReference type="ARBA" id="ARBA00022605"/>
    </source>
</evidence>
<comment type="cofactor">
    <cofactor evidence="11">
        <name>FMNH2</name>
        <dbReference type="ChEBI" id="CHEBI:57618"/>
    </cofactor>
    <text evidence="11">Reduced FMN (FMNH(2)).</text>
</comment>
<evidence type="ECO:0000256" key="6">
    <source>
        <dbReference type="ARBA" id="ARBA00022643"/>
    </source>
</evidence>
<keyword evidence="9 11" id="KW-0057">Aromatic amino acid biosynthesis</keyword>
<sequence length="389" mass="43021">MSLRYLTAGETHGPQLTAIIEGLPSNLTIDFEELNFQLHRRQKGYGRGRRMQIEKDQANFVGGIRHGYTTGAPVALVVQNNDWKHWQNIMNIEPIEGSDEEKRRVHRPRPGHADLNGGLKYNLKDLRNVLERSSARETTVRVACGAIARQFLAEFGIKVAGRVLRIGEIEAPYQDLPIDELIAVTEASSVRVTDAETEKKMEAYIDQIKQEGDSIGGIVECIVEGVPVGLGSYVQYDRKLDARIAQGVMSINAFKGVEIGIGFEAGVIRGSQVHDEIMHTDERGYHRATNRLGGFEGGMTNGMPVVVRGVMKPIPTLYKPLQSVDIDTKEAFTAQVERSDACAVPAASVVMEHVVAWEIAKAFLEKFGGDSMEEIRANVASYNAQLENY</sequence>